<feature type="transmembrane region" description="Helical" evidence="1">
    <location>
        <begin position="35"/>
        <end position="55"/>
    </location>
</feature>
<feature type="transmembrane region" description="Helical" evidence="1">
    <location>
        <begin position="64"/>
        <end position="84"/>
    </location>
</feature>
<proteinExistence type="predicted"/>
<dbReference type="AlphaFoldDB" id="A0A1J5NFP2"/>
<evidence type="ECO:0000313" key="2">
    <source>
        <dbReference type="EMBL" id="OIQ52039.1"/>
    </source>
</evidence>
<keyword evidence="1" id="KW-0472">Membrane</keyword>
<protein>
    <submittedName>
        <fullName evidence="2">Uncharacterized protein</fullName>
    </submittedName>
</protein>
<dbReference type="Proteomes" id="UP000181901">
    <property type="component" value="Unassembled WGS sequence"/>
</dbReference>
<keyword evidence="1" id="KW-0812">Transmembrane</keyword>
<dbReference type="EMBL" id="LKAQ01000001">
    <property type="protein sequence ID" value="OIQ52039.1"/>
    <property type="molecule type" value="Genomic_DNA"/>
</dbReference>
<sequence length="141" mass="14729">MRINKITIVLGFAAFVAAFFPMASRGMFTVGVEHLGGAANLLYLLPFGVIGLSCFTDRLPFRSFSVGLGLTGAAVTALAVWSAMQQLEFMTGGVFGGLARKALGPFDDPVLPGLGGGIAFASYVATIIAALLHNHPQIKQN</sequence>
<name>A0A1J5NFP2_9BACT</name>
<keyword evidence="1" id="KW-1133">Transmembrane helix</keyword>
<accession>A0A1J5NFP2</accession>
<reference evidence="2 3" key="1">
    <citation type="submission" date="2015-09" db="EMBL/GenBank/DDBJ databases">
        <title>Genome of Desulfovibrio dechloracetivorans BerOc1, a mercury methylating strain isolated from highly hydrocarbons and metals contaminated coastal sediments.</title>
        <authorList>
            <person name="Goni Urriza M."/>
            <person name="Gassie C."/>
            <person name="Bouchez O."/>
            <person name="Klopp C."/>
            <person name="Ranchou-Peyruse A."/>
            <person name="Remy G."/>
        </authorList>
    </citation>
    <scope>NUCLEOTIDE SEQUENCE [LARGE SCALE GENOMIC DNA]</scope>
    <source>
        <strain evidence="2 3">BerOc1</strain>
    </source>
</reference>
<keyword evidence="3" id="KW-1185">Reference proteome</keyword>
<evidence type="ECO:0000256" key="1">
    <source>
        <dbReference type="SAM" id="Phobius"/>
    </source>
</evidence>
<dbReference type="RefSeq" id="WP_071544141.1">
    <property type="nucleotide sequence ID" value="NZ_LKAQ01000001.1"/>
</dbReference>
<evidence type="ECO:0000313" key="3">
    <source>
        <dbReference type="Proteomes" id="UP000181901"/>
    </source>
</evidence>
<comment type="caution">
    <text evidence="2">The sequence shown here is derived from an EMBL/GenBank/DDBJ whole genome shotgun (WGS) entry which is preliminary data.</text>
</comment>
<gene>
    <name evidence="2" type="ORF">BerOc1_00511</name>
</gene>
<organism evidence="2 3">
    <name type="scientific">Pseudodesulfovibrio hydrargyri</name>
    <dbReference type="NCBI Taxonomy" id="2125990"/>
    <lineage>
        <taxon>Bacteria</taxon>
        <taxon>Pseudomonadati</taxon>
        <taxon>Thermodesulfobacteriota</taxon>
        <taxon>Desulfovibrionia</taxon>
        <taxon>Desulfovibrionales</taxon>
        <taxon>Desulfovibrionaceae</taxon>
    </lineage>
</organism>
<feature type="transmembrane region" description="Helical" evidence="1">
    <location>
        <begin position="110"/>
        <end position="132"/>
    </location>
</feature>